<dbReference type="RefSeq" id="XP_031556881.1">
    <property type="nucleotide sequence ID" value="XM_031701021.1"/>
</dbReference>
<feature type="domain" description="Death" evidence="2">
    <location>
        <begin position="176"/>
        <end position="259"/>
    </location>
</feature>
<feature type="region of interest" description="Disordered" evidence="1">
    <location>
        <begin position="556"/>
        <end position="576"/>
    </location>
</feature>
<dbReference type="KEGG" id="aten:116293564"/>
<feature type="region of interest" description="Disordered" evidence="1">
    <location>
        <begin position="367"/>
        <end position="402"/>
    </location>
</feature>
<reference evidence="4 5" key="1">
    <citation type="submission" date="2025-04" db="UniProtKB">
        <authorList>
            <consortium name="RefSeq"/>
        </authorList>
    </citation>
    <scope>IDENTIFICATION</scope>
    <source>
        <tissue evidence="4 5">Tentacle</tissue>
    </source>
</reference>
<feature type="compositionally biased region" description="Acidic residues" evidence="1">
    <location>
        <begin position="12"/>
        <end position="22"/>
    </location>
</feature>
<dbReference type="InterPro" id="IPR000488">
    <property type="entry name" value="Death_dom"/>
</dbReference>
<gene>
    <name evidence="4 5 6" type="primary">LOC116293564</name>
</gene>
<dbReference type="InterPro" id="IPR011029">
    <property type="entry name" value="DEATH-like_dom_sf"/>
</dbReference>
<dbReference type="Gene3D" id="1.10.533.10">
    <property type="entry name" value="Death Domain, Fas"/>
    <property type="match status" value="1"/>
</dbReference>
<organism evidence="3 4">
    <name type="scientific">Actinia tenebrosa</name>
    <name type="common">Australian red waratah sea anemone</name>
    <dbReference type="NCBI Taxonomy" id="6105"/>
    <lineage>
        <taxon>Eukaryota</taxon>
        <taxon>Metazoa</taxon>
        <taxon>Cnidaria</taxon>
        <taxon>Anthozoa</taxon>
        <taxon>Hexacorallia</taxon>
        <taxon>Actiniaria</taxon>
        <taxon>Actiniidae</taxon>
        <taxon>Actinia</taxon>
    </lineage>
</organism>
<dbReference type="SMART" id="SM00005">
    <property type="entry name" value="DEATH"/>
    <property type="match status" value="1"/>
</dbReference>
<dbReference type="AlphaFoldDB" id="A0A6P8HMD2"/>
<dbReference type="SUPFAM" id="SSF47986">
    <property type="entry name" value="DEATH domain"/>
    <property type="match status" value="1"/>
</dbReference>
<dbReference type="PROSITE" id="PS50017">
    <property type="entry name" value="DEATH_DOMAIN"/>
    <property type="match status" value="1"/>
</dbReference>
<evidence type="ECO:0000313" key="4">
    <source>
        <dbReference type="RefSeq" id="XP_031556866.1"/>
    </source>
</evidence>
<accession>A0A6P8HMD2</accession>
<dbReference type="GeneID" id="116293564"/>
<dbReference type="Proteomes" id="UP000515163">
    <property type="component" value="Unplaced"/>
</dbReference>
<feature type="region of interest" description="Disordered" evidence="1">
    <location>
        <begin position="1"/>
        <end position="34"/>
    </location>
</feature>
<dbReference type="CDD" id="cd01670">
    <property type="entry name" value="Death"/>
    <property type="match status" value="1"/>
</dbReference>
<sequence length="584" mass="66353">MATVLSHVAENPDPENSMDLDDSERGAQADEVNGGSFNFDSYIDEEFSNIFDSCGEDSEGDFEDHPNTNLSHSSRILAQQLQILKETNIEEVGASSEVFTPVENIQVDAANKVSLTTRSKDGEGVSSTSTEAQKYLCEKCHRLQSNSYSLDSGIGDGHKEDISYTGEITIRDSVVTDDKIIDILEELGTCWKSIGPILHINSAKLKNIDTDNSNSKDKASDMIATWKQQEGKYATVGTLEQALLRIKRKDVADKFIGVVGLESTAPPAIQHIDKPLNLNIKVGITTDYTQPDTSVLLCEDGSTGRKYIVKEVTDENHDWNVEKIVDDERVLERMMYAARNSRKTREERRQESLRRVSEELAQLRKRMRKVRIDSDSDDDEVTATQKSKQAKPHRSEHNRMTPDEAREMLRMCEFQSESSQTMYKVLIKLIGEVGPLEDNSRCLKQLSEFTLELRAQEYKLLPKLELLNSVKEDLNENQLLHLGSLKTWQDTQNKQVEGIEKLLTSLLEQGNIKWQRVRKQSNRRSEPIFNKLPLGGASRRVLYRAKTDSYDSKRAYLSSHQENQDEERKKQISLPSNARQFKML</sequence>
<dbReference type="Pfam" id="PF00531">
    <property type="entry name" value="Death"/>
    <property type="match status" value="1"/>
</dbReference>
<dbReference type="RefSeq" id="XP_031556874.1">
    <property type="nucleotide sequence ID" value="XM_031701014.1"/>
</dbReference>
<evidence type="ECO:0000313" key="3">
    <source>
        <dbReference type="Proteomes" id="UP000515163"/>
    </source>
</evidence>
<dbReference type="OrthoDB" id="5982420at2759"/>
<name>A0A6P8HMD2_ACTTE</name>
<evidence type="ECO:0000313" key="5">
    <source>
        <dbReference type="RefSeq" id="XP_031556874.1"/>
    </source>
</evidence>
<evidence type="ECO:0000259" key="2">
    <source>
        <dbReference type="PROSITE" id="PS50017"/>
    </source>
</evidence>
<keyword evidence="3" id="KW-1185">Reference proteome</keyword>
<evidence type="ECO:0000313" key="6">
    <source>
        <dbReference type="RefSeq" id="XP_031556881.1"/>
    </source>
</evidence>
<proteinExistence type="predicted"/>
<protein>
    <submittedName>
        <fullName evidence="4 5">Uncharacterized protein LOC116293564 isoform X1</fullName>
    </submittedName>
</protein>
<dbReference type="GO" id="GO:0007165">
    <property type="term" value="P:signal transduction"/>
    <property type="evidence" value="ECO:0007669"/>
    <property type="project" value="InterPro"/>
</dbReference>
<feature type="compositionally biased region" description="Basic and acidic residues" evidence="1">
    <location>
        <begin position="393"/>
        <end position="402"/>
    </location>
</feature>
<evidence type="ECO:0000256" key="1">
    <source>
        <dbReference type="SAM" id="MobiDB-lite"/>
    </source>
</evidence>
<dbReference type="RefSeq" id="XP_031556866.1">
    <property type="nucleotide sequence ID" value="XM_031701006.1"/>
</dbReference>